<name>A0ABQ9K8C2_9CUCU</name>
<gene>
    <name evidence="1" type="ORF">NQ317_009971</name>
</gene>
<reference evidence="1" key="1">
    <citation type="journal article" date="2023" name="Insect Mol. Biol.">
        <title>Genome sequencing provides insights into the evolution of gene families encoding plant cell wall-degrading enzymes in longhorned beetles.</title>
        <authorList>
            <person name="Shin N.R."/>
            <person name="Okamura Y."/>
            <person name="Kirsch R."/>
            <person name="Pauchet Y."/>
        </authorList>
    </citation>
    <scope>NUCLEOTIDE SEQUENCE</scope>
    <source>
        <strain evidence="1">MMC_N1</strain>
    </source>
</reference>
<sequence length="413" mass="48109">MHQDATSLEYAQYMFQYLLKPSVINGITYSQNHFCNIFLTENEIRTAIANLDCGEPGSSVLVCCLLDYYSYTEIKGLVTYIVNNFAELSGFISAGFIFTALDKILRNRTTTNMDYPQLDVIQNLIMNALFERSLPVPTIKPAYDLFERIRKILHLPRDEEKLNRLLAVTSEKAFRRLHCREVGDNSVFMYLNEICLLLQKMPTQDILNLLEVYMEDPMRISVLTSYKPDIYIQLLTLFTTIAMLSKAKVPIAVKLLLENIHNESKIRKVLSFKLLFSLCQEITHEYGEIIKISFREMVAADPCLVRIAAGILEELIHEDYIKLSGEDFFRFGCDDLKIFMRQVLRKRFLLSNQNDIAKFYIQSIVYINMCTKLKNYTIPAQFFEDLVRIKLKVERPQDLLVFLFDKLPIRKKI</sequence>
<accession>A0ABQ9K8C2</accession>
<protein>
    <submittedName>
        <fullName evidence="1">Uncharacterized protein</fullName>
    </submittedName>
</protein>
<proteinExistence type="predicted"/>
<organism evidence="1 2">
    <name type="scientific">Molorchus minor</name>
    <dbReference type="NCBI Taxonomy" id="1323400"/>
    <lineage>
        <taxon>Eukaryota</taxon>
        <taxon>Metazoa</taxon>
        <taxon>Ecdysozoa</taxon>
        <taxon>Arthropoda</taxon>
        <taxon>Hexapoda</taxon>
        <taxon>Insecta</taxon>
        <taxon>Pterygota</taxon>
        <taxon>Neoptera</taxon>
        <taxon>Endopterygota</taxon>
        <taxon>Coleoptera</taxon>
        <taxon>Polyphaga</taxon>
        <taxon>Cucujiformia</taxon>
        <taxon>Chrysomeloidea</taxon>
        <taxon>Cerambycidae</taxon>
        <taxon>Lamiinae</taxon>
        <taxon>Monochamini</taxon>
        <taxon>Molorchus</taxon>
    </lineage>
</organism>
<keyword evidence="2" id="KW-1185">Reference proteome</keyword>
<comment type="caution">
    <text evidence="1">The sequence shown here is derived from an EMBL/GenBank/DDBJ whole genome shotgun (WGS) entry which is preliminary data.</text>
</comment>
<dbReference type="Proteomes" id="UP001162164">
    <property type="component" value="Unassembled WGS sequence"/>
</dbReference>
<dbReference type="EMBL" id="JAPWTJ010000001">
    <property type="protein sequence ID" value="KAJ8986262.1"/>
    <property type="molecule type" value="Genomic_DNA"/>
</dbReference>
<evidence type="ECO:0000313" key="2">
    <source>
        <dbReference type="Proteomes" id="UP001162164"/>
    </source>
</evidence>
<evidence type="ECO:0000313" key="1">
    <source>
        <dbReference type="EMBL" id="KAJ8986262.1"/>
    </source>
</evidence>